<evidence type="ECO:0000313" key="3">
    <source>
        <dbReference type="EMBL" id="EQD38127.1"/>
    </source>
</evidence>
<feature type="domain" description="Cas12f1-like TNB" evidence="2">
    <location>
        <begin position="281"/>
        <end position="342"/>
    </location>
</feature>
<accession>T0Z1P3</accession>
<sequence length="367" mass="41630">MKVVRSTRCSLAEATRSKRLLLREVLVEYGRVANHFIDQVWDRRWSKNELTKENILVDTWLTARLRKVAAREAIDMVAAARERDGKRAHKPVHKGKRMHVSSTIASLDPAEDGGKFDAWLHLASIGRGIVMDLPVRFHRHYQKFADDHRARRLESYIVTEDAVQLAFEVDVGEPRENGPELGLDTGINTLAALSDGTRFGTDVKPMVERITRCQHGSKGQKRARRALHQRMAEVAKEVVALFPRLLVTEDLTLLSHGRTTHRRVSKNMRRSLGAWAYRDWLDRLRRACEVNRVHFERVPPAYTSQRCHACGHTERGNRKGEVFCCRSCGFTGDADVNAAKNLLIRFWGQEPRPTGPYGAGFQPGGVG</sequence>
<name>T0Z1P3_9ZZZZ</name>
<reference evidence="3" key="2">
    <citation type="journal article" date="2014" name="ISME J.">
        <title>Microbial stratification in low pH oxic and suboxic macroscopic growths along an acid mine drainage.</title>
        <authorList>
            <person name="Mendez-Garcia C."/>
            <person name="Mesa V."/>
            <person name="Sprenger R.R."/>
            <person name="Richter M."/>
            <person name="Diez M.S."/>
            <person name="Solano J."/>
            <person name="Bargiela R."/>
            <person name="Golyshina O.V."/>
            <person name="Manteca A."/>
            <person name="Ramos J.L."/>
            <person name="Gallego J.R."/>
            <person name="Llorente I."/>
            <person name="Martins Dos Santos V.A."/>
            <person name="Jensen O.N."/>
            <person name="Pelaez A.I."/>
            <person name="Sanchez J."/>
            <person name="Ferrer M."/>
        </authorList>
    </citation>
    <scope>NUCLEOTIDE SEQUENCE</scope>
</reference>
<keyword evidence="1" id="KW-0238">DNA-binding</keyword>
<proteinExistence type="predicted"/>
<dbReference type="InterPro" id="IPR010095">
    <property type="entry name" value="Cas12f1-like_TNB"/>
</dbReference>
<evidence type="ECO:0000256" key="1">
    <source>
        <dbReference type="ARBA" id="ARBA00023125"/>
    </source>
</evidence>
<dbReference type="GO" id="GO:0003677">
    <property type="term" value="F:DNA binding"/>
    <property type="evidence" value="ECO:0007669"/>
    <property type="project" value="UniProtKB-KW"/>
</dbReference>
<comment type="caution">
    <text evidence="3">The sequence shown here is derived from an EMBL/GenBank/DDBJ whole genome shotgun (WGS) entry which is preliminary data.</text>
</comment>
<dbReference type="EMBL" id="AUZZ01008378">
    <property type="protein sequence ID" value="EQD38127.1"/>
    <property type="molecule type" value="Genomic_DNA"/>
</dbReference>
<reference evidence="3" key="1">
    <citation type="submission" date="2013-08" db="EMBL/GenBank/DDBJ databases">
        <authorList>
            <person name="Mendez C."/>
            <person name="Richter M."/>
            <person name="Ferrer M."/>
            <person name="Sanchez J."/>
        </authorList>
    </citation>
    <scope>NUCLEOTIDE SEQUENCE</scope>
</reference>
<organism evidence="3">
    <name type="scientific">mine drainage metagenome</name>
    <dbReference type="NCBI Taxonomy" id="410659"/>
    <lineage>
        <taxon>unclassified sequences</taxon>
        <taxon>metagenomes</taxon>
        <taxon>ecological metagenomes</taxon>
    </lineage>
</organism>
<dbReference type="Pfam" id="PF07282">
    <property type="entry name" value="Cas12f1-like_TNB"/>
    <property type="match status" value="1"/>
</dbReference>
<dbReference type="NCBIfam" id="NF040570">
    <property type="entry name" value="guided_TnpB"/>
    <property type="match status" value="1"/>
</dbReference>
<evidence type="ECO:0000259" key="2">
    <source>
        <dbReference type="Pfam" id="PF07282"/>
    </source>
</evidence>
<protein>
    <submittedName>
        <fullName evidence="3">Protein containing Transposase, IS605 OrfB</fullName>
    </submittedName>
</protein>
<dbReference type="AlphaFoldDB" id="T0Z1P3"/>
<gene>
    <name evidence="3" type="ORF">B2A_11601</name>
</gene>